<keyword evidence="2" id="KW-1185">Reference proteome</keyword>
<dbReference type="Proteomes" id="UP000637578">
    <property type="component" value="Unassembled WGS sequence"/>
</dbReference>
<dbReference type="AlphaFoldDB" id="A0A8J3CBV6"/>
<name>A0A8J3CBV6_9PSEU</name>
<protein>
    <submittedName>
        <fullName evidence="1">Uncharacterized protein</fullName>
    </submittedName>
</protein>
<reference evidence="1" key="2">
    <citation type="submission" date="2020-09" db="EMBL/GenBank/DDBJ databases">
        <authorList>
            <person name="Sun Q."/>
            <person name="Zhou Y."/>
        </authorList>
    </citation>
    <scope>NUCLEOTIDE SEQUENCE</scope>
    <source>
        <strain evidence="1">CGMCC 4.5737</strain>
    </source>
</reference>
<reference evidence="1" key="1">
    <citation type="journal article" date="2014" name="Int. J. Syst. Evol. Microbiol.">
        <title>Complete genome sequence of Corynebacterium casei LMG S-19264T (=DSM 44701T), isolated from a smear-ripened cheese.</title>
        <authorList>
            <consortium name="US DOE Joint Genome Institute (JGI-PGF)"/>
            <person name="Walter F."/>
            <person name="Albersmeier A."/>
            <person name="Kalinowski J."/>
            <person name="Ruckert C."/>
        </authorList>
    </citation>
    <scope>NUCLEOTIDE SEQUENCE</scope>
    <source>
        <strain evidence="1">CGMCC 4.5737</strain>
    </source>
</reference>
<accession>A0A8J3CBV6</accession>
<gene>
    <name evidence="1" type="ORF">GCM10012275_16420</name>
</gene>
<organism evidence="1 2">
    <name type="scientific">Longimycelium tulufanense</name>
    <dbReference type="NCBI Taxonomy" id="907463"/>
    <lineage>
        <taxon>Bacteria</taxon>
        <taxon>Bacillati</taxon>
        <taxon>Actinomycetota</taxon>
        <taxon>Actinomycetes</taxon>
        <taxon>Pseudonocardiales</taxon>
        <taxon>Pseudonocardiaceae</taxon>
        <taxon>Longimycelium</taxon>
    </lineage>
</organism>
<proteinExistence type="predicted"/>
<comment type="caution">
    <text evidence="1">The sequence shown here is derived from an EMBL/GenBank/DDBJ whole genome shotgun (WGS) entry which is preliminary data.</text>
</comment>
<sequence length="157" mass="16800">MRKRLLLLGIVVAVALLGVAAWVVSRTEPTSTSVAQVDRGDSKAVADAFLKLYARHDPAACELATPTLRQQLDQDGRCGGEPSGETPEVSSFFAKDCTNQAGFHAEVRPAGQLERPFANVDMQRVGDGWQVDSYLSVDDRGLLPPYDCAPTPTNVGG</sequence>
<dbReference type="EMBL" id="BMMK01000005">
    <property type="protein sequence ID" value="GGM46137.1"/>
    <property type="molecule type" value="Genomic_DNA"/>
</dbReference>
<evidence type="ECO:0000313" key="1">
    <source>
        <dbReference type="EMBL" id="GGM46137.1"/>
    </source>
</evidence>
<dbReference type="RefSeq" id="WP_189055542.1">
    <property type="nucleotide sequence ID" value="NZ_BMMK01000005.1"/>
</dbReference>
<evidence type="ECO:0000313" key="2">
    <source>
        <dbReference type="Proteomes" id="UP000637578"/>
    </source>
</evidence>